<reference evidence="1" key="1">
    <citation type="journal article" date="2015" name="Nature">
        <title>Complex archaea that bridge the gap between prokaryotes and eukaryotes.</title>
        <authorList>
            <person name="Spang A."/>
            <person name="Saw J.H."/>
            <person name="Jorgensen S.L."/>
            <person name="Zaremba-Niedzwiedzka K."/>
            <person name="Martijn J."/>
            <person name="Lind A.E."/>
            <person name="van Eijk R."/>
            <person name="Schleper C."/>
            <person name="Guy L."/>
            <person name="Ettema T.J."/>
        </authorList>
    </citation>
    <scope>NUCLEOTIDE SEQUENCE</scope>
</reference>
<proteinExistence type="predicted"/>
<accession>A0A0F9L1H3</accession>
<dbReference type="AlphaFoldDB" id="A0A0F9L1H3"/>
<protein>
    <submittedName>
        <fullName evidence="1">Uncharacterized protein</fullName>
    </submittedName>
</protein>
<gene>
    <name evidence="1" type="ORF">LCGC14_1335090</name>
</gene>
<name>A0A0F9L1H3_9ZZZZ</name>
<dbReference type="EMBL" id="LAZR01008109">
    <property type="protein sequence ID" value="KKM80911.1"/>
    <property type="molecule type" value="Genomic_DNA"/>
</dbReference>
<organism evidence="1">
    <name type="scientific">marine sediment metagenome</name>
    <dbReference type="NCBI Taxonomy" id="412755"/>
    <lineage>
        <taxon>unclassified sequences</taxon>
        <taxon>metagenomes</taxon>
        <taxon>ecological metagenomes</taxon>
    </lineage>
</organism>
<sequence length="194" mass="21305">MKRKKNKGIVFLLLCLLLVFSQKPVFSATLRKSSSLSSLPSKFVSFTYHAVDTVNGNVYYINTAYQNLLGPNLYLTKQLVFGRAESYGHSKDSIIGLGIGFRRYIGWSSLAGLWCGGSVSIVNVFNLEALGWPGSVTGPSGLLMGNIGYTWFFKERLAMEILLGLTWPSLYMKPGAPDDLYASSFFGLGLSFAL</sequence>
<evidence type="ECO:0000313" key="1">
    <source>
        <dbReference type="EMBL" id="KKM80911.1"/>
    </source>
</evidence>
<comment type="caution">
    <text evidence="1">The sequence shown here is derived from an EMBL/GenBank/DDBJ whole genome shotgun (WGS) entry which is preliminary data.</text>
</comment>